<sequence>MWATDIPHKVLERFGEEYPVLKTKNVQGIFKSTAKTPHKAHKYDDLVRKREEMEP</sequence>
<accession>A0ABN7THP7</accession>
<evidence type="ECO:0000313" key="1">
    <source>
        <dbReference type="EMBL" id="CAG7627450.1"/>
    </source>
</evidence>
<protein>
    <submittedName>
        <fullName evidence="1">Uncharacterized protein</fullName>
    </submittedName>
</protein>
<name>A0ABN7THP7_9BACL</name>
<dbReference type="Proteomes" id="UP000730618">
    <property type="component" value="Unassembled WGS sequence"/>
</dbReference>
<dbReference type="EMBL" id="CAJVCE010000003">
    <property type="protein sequence ID" value="CAG7627450.1"/>
    <property type="molecule type" value="Genomic_DNA"/>
</dbReference>
<keyword evidence="2" id="KW-1185">Reference proteome</keyword>
<reference evidence="1 2" key="1">
    <citation type="submission" date="2021-06" db="EMBL/GenBank/DDBJ databases">
        <authorList>
            <person name="Criscuolo A."/>
        </authorList>
    </citation>
    <scope>NUCLEOTIDE SEQUENCE [LARGE SCALE GENOMIC DNA]</scope>
    <source>
        <strain evidence="2">CIP 111802</strain>
    </source>
</reference>
<comment type="caution">
    <text evidence="1">The sequence shown here is derived from an EMBL/GenBank/DDBJ whole genome shotgun (WGS) entry which is preliminary data.</text>
</comment>
<gene>
    <name evidence="1" type="ORF">PAECIP111802_01355</name>
</gene>
<dbReference type="RefSeq" id="WP_218097700.1">
    <property type="nucleotide sequence ID" value="NZ_CAJVCE010000003.1"/>
</dbReference>
<organism evidence="1 2">
    <name type="scientific">Paenibacillus allorhizosphaerae</name>
    <dbReference type="NCBI Taxonomy" id="2849866"/>
    <lineage>
        <taxon>Bacteria</taxon>
        <taxon>Bacillati</taxon>
        <taxon>Bacillota</taxon>
        <taxon>Bacilli</taxon>
        <taxon>Bacillales</taxon>
        <taxon>Paenibacillaceae</taxon>
        <taxon>Paenibacillus</taxon>
    </lineage>
</organism>
<evidence type="ECO:0000313" key="2">
    <source>
        <dbReference type="Proteomes" id="UP000730618"/>
    </source>
</evidence>
<proteinExistence type="predicted"/>